<gene>
    <name evidence="1" type="ORF">SteCoe_36794</name>
</gene>
<dbReference type="AlphaFoldDB" id="A0A1R2APD6"/>
<protein>
    <submittedName>
        <fullName evidence="1">Uncharacterized protein</fullName>
    </submittedName>
</protein>
<evidence type="ECO:0000313" key="1">
    <source>
        <dbReference type="EMBL" id="OMJ66374.1"/>
    </source>
</evidence>
<comment type="caution">
    <text evidence="1">The sequence shown here is derived from an EMBL/GenBank/DDBJ whole genome shotgun (WGS) entry which is preliminary data.</text>
</comment>
<keyword evidence="2" id="KW-1185">Reference proteome</keyword>
<sequence length="248" mass="29476">METSTTITPASKQRRTLSSAEYTKDIFFTTSPGHLYNEKLKLSLERENVHNQIAKINNRINKILKDEKKALKKSMIESQLNEENIRKKERNAVRKKEMENIRKERFQNSLDFKEKVQQDRIRRKSHIKELEVGIVNEKQEIVKKIKKAEIEWREVAKTQRIEINEEKFKKAKLVKEVLKENAQKRCISQMIAREKNKLDYSQRINQIKNDKDLALKSLKEIEDKYDNVIKSFLNPSSPKIQIRGKDKK</sequence>
<dbReference type="EMBL" id="MPUH01001735">
    <property type="protein sequence ID" value="OMJ66374.1"/>
    <property type="molecule type" value="Genomic_DNA"/>
</dbReference>
<reference evidence="1 2" key="1">
    <citation type="submission" date="2016-11" db="EMBL/GenBank/DDBJ databases">
        <title>The macronuclear genome of Stentor coeruleus: a giant cell with tiny introns.</title>
        <authorList>
            <person name="Slabodnick M."/>
            <person name="Ruby J.G."/>
            <person name="Reiff S.B."/>
            <person name="Swart E.C."/>
            <person name="Gosai S."/>
            <person name="Prabakaran S."/>
            <person name="Witkowska E."/>
            <person name="Larue G.E."/>
            <person name="Fisher S."/>
            <person name="Freeman R.M."/>
            <person name="Gunawardena J."/>
            <person name="Chu W."/>
            <person name="Stover N.A."/>
            <person name="Gregory B.D."/>
            <person name="Nowacki M."/>
            <person name="Derisi J."/>
            <person name="Roy S.W."/>
            <person name="Marshall W.F."/>
            <person name="Sood P."/>
        </authorList>
    </citation>
    <scope>NUCLEOTIDE SEQUENCE [LARGE SCALE GENOMIC DNA]</scope>
    <source>
        <strain evidence="1">WM001</strain>
    </source>
</reference>
<proteinExistence type="predicted"/>
<name>A0A1R2APD6_9CILI</name>
<evidence type="ECO:0000313" key="2">
    <source>
        <dbReference type="Proteomes" id="UP000187209"/>
    </source>
</evidence>
<accession>A0A1R2APD6</accession>
<dbReference type="Proteomes" id="UP000187209">
    <property type="component" value="Unassembled WGS sequence"/>
</dbReference>
<organism evidence="1 2">
    <name type="scientific">Stentor coeruleus</name>
    <dbReference type="NCBI Taxonomy" id="5963"/>
    <lineage>
        <taxon>Eukaryota</taxon>
        <taxon>Sar</taxon>
        <taxon>Alveolata</taxon>
        <taxon>Ciliophora</taxon>
        <taxon>Postciliodesmatophora</taxon>
        <taxon>Heterotrichea</taxon>
        <taxon>Heterotrichida</taxon>
        <taxon>Stentoridae</taxon>
        <taxon>Stentor</taxon>
    </lineage>
</organism>